<dbReference type="Proteomes" id="UP000254116">
    <property type="component" value="Unassembled WGS sequence"/>
</dbReference>
<name>A0A380ELZ9_STAAU</name>
<protein>
    <submittedName>
        <fullName evidence="2">Signal transduction histidine kinase VraS</fullName>
        <ecNumber evidence="2">2.7.13.3</ecNumber>
    </submittedName>
</protein>
<reference evidence="2 3" key="1">
    <citation type="submission" date="2018-06" db="EMBL/GenBank/DDBJ databases">
        <authorList>
            <consortium name="Pathogen Informatics"/>
            <person name="Doyle S."/>
        </authorList>
    </citation>
    <scope>NUCLEOTIDE SEQUENCE [LARGE SCALE GENOMIC DNA]</scope>
    <source>
        <strain evidence="2 3">NCTC10702</strain>
    </source>
</reference>
<keyword evidence="1" id="KW-0812">Transmembrane</keyword>
<dbReference type="AlphaFoldDB" id="A0A380ELZ9"/>
<keyword evidence="1" id="KW-0472">Membrane</keyword>
<evidence type="ECO:0000313" key="2">
    <source>
        <dbReference type="EMBL" id="SUL36770.1"/>
    </source>
</evidence>
<proteinExistence type="predicted"/>
<keyword evidence="2" id="KW-0808">Transferase</keyword>
<dbReference type="EMBL" id="UHBY01000003">
    <property type="protein sequence ID" value="SUL36770.1"/>
    <property type="molecule type" value="Genomic_DNA"/>
</dbReference>
<keyword evidence="1" id="KW-1133">Transmembrane helix</keyword>
<accession>A0A380ELZ9</accession>
<organism evidence="2 3">
    <name type="scientific">Staphylococcus aureus</name>
    <dbReference type="NCBI Taxonomy" id="1280"/>
    <lineage>
        <taxon>Bacteria</taxon>
        <taxon>Bacillati</taxon>
        <taxon>Bacillota</taxon>
        <taxon>Bacilli</taxon>
        <taxon>Bacillales</taxon>
        <taxon>Staphylococcaceae</taxon>
        <taxon>Staphylococcus</taxon>
    </lineage>
</organism>
<gene>
    <name evidence="2" type="primary">vraS_4</name>
    <name evidence="2" type="ORF">NCTC10702_02985</name>
</gene>
<feature type="transmembrane region" description="Helical" evidence="1">
    <location>
        <begin position="12"/>
        <end position="35"/>
    </location>
</feature>
<evidence type="ECO:0000256" key="1">
    <source>
        <dbReference type="SAM" id="Phobius"/>
    </source>
</evidence>
<sequence length="75" mass="9039">MNHYIRTIGSMLILVYSMLAAFLFIDKVFVNIIYFQGMFLYTNIRNTSFFIFKSHHHIIVYYCWFGTRLQNQSAK</sequence>
<dbReference type="EC" id="2.7.13.3" evidence="2"/>
<keyword evidence="2" id="KW-0418">Kinase</keyword>
<dbReference type="GO" id="GO:0004673">
    <property type="term" value="F:protein histidine kinase activity"/>
    <property type="evidence" value="ECO:0007669"/>
    <property type="project" value="UniProtKB-EC"/>
</dbReference>
<evidence type="ECO:0000313" key="3">
    <source>
        <dbReference type="Proteomes" id="UP000254116"/>
    </source>
</evidence>